<dbReference type="Proteomes" id="UP000223527">
    <property type="component" value="Unassembled WGS sequence"/>
</dbReference>
<accession>A0A2C7ABH7</accession>
<evidence type="ECO:0000313" key="8">
    <source>
        <dbReference type="Proteomes" id="UP000223527"/>
    </source>
</evidence>
<dbReference type="SUPFAM" id="SSF161098">
    <property type="entry name" value="MetI-like"/>
    <property type="match status" value="1"/>
</dbReference>
<keyword evidence="5" id="KW-0813">Transport</keyword>
<evidence type="ECO:0000313" key="7">
    <source>
        <dbReference type="EMBL" id="PHK95003.1"/>
    </source>
</evidence>
<keyword evidence="2 5" id="KW-0812">Transmembrane</keyword>
<dbReference type="GO" id="GO:0005886">
    <property type="term" value="C:plasma membrane"/>
    <property type="evidence" value="ECO:0007669"/>
    <property type="project" value="UniProtKB-SubCell"/>
</dbReference>
<feature type="non-terminal residue" evidence="7">
    <location>
        <position position="1"/>
    </location>
</feature>
<gene>
    <name evidence="7" type="ORF">CR162_09615</name>
</gene>
<dbReference type="RefSeq" id="WP_141563123.1">
    <property type="nucleotide sequence ID" value="NZ_PDNU01000015.1"/>
</dbReference>
<dbReference type="AlphaFoldDB" id="A0A2C7ABH7"/>
<dbReference type="InterPro" id="IPR043429">
    <property type="entry name" value="ArtM/GltK/GlnP/TcyL/YhdX-like"/>
</dbReference>
<evidence type="ECO:0000256" key="2">
    <source>
        <dbReference type="ARBA" id="ARBA00022692"/>
    </source>
</evidence>
<feature type="transmembrane region" description="Helical" evidence="5">
    <location>
        <begin position="46"/>
        <end position="64"/>
    </location>
</feature>
<keyword evidence="4 5" id="KW-0472">Membrane</keyword>
<dbReference type="InterPro" id="IPR035906">
    <property type="entry name" value="MetI-like_sf"/>
</dbReference>
<evidence type="ECO:0000256" key="4">
    <source>
        <dbReference type="ARBA" id="ARBA00023136"/>
    </source>
</evidence>
<reference evidence="7 8" key="1">
    <citation type="submission" date="2017-10" db="EMBL/GenBank/DDBJ databases">
        <authorList>
            <person name="Banno H."/>
            <person name="Chua N.-H."/>
        </authorList>
    </citation>
    <scope>NUCLEOTIDE SEQUENCE [LARGE SCALE GENOMIC DNA]</scope>
    <source>
        <strain evidence="7 8">YW11</strain>
    </source>
</reference>
<evidence type="ECO:0000256" key="3">
    <source>
        <dbReference type="ARBA" id="ARBA00022989"/>
    </source>
</evidence>
<name>A0A2C7ABH7_9PROT</name>
<dbReference type="InterPro" id="IPR000515">
    <property type="entry name" value="MetI-like"/>
</dbReference>
<comment type="subcellular location">
    <subcellularLocation>
        <location evidence="1 5">Cell membrane</location>
        <topology evidence="1 5">Multi-pass membrane protein</topology>
    </subcellularLocation>
</comment>
<dbReference type="PANTHER" id="PTHR30614">
    <property type="entry name" value="MEMBRANE COMPONENT OF AMINO ACID ABC TRANSPORTER"/>
    <property type="match status" value="1"/>
</dbReference>
<comment type="caution">
    <text evidence="7">The sequence shown here is derived from an EMBL/GenBank/DDBJ whole genome shotgun (WGS) entry which is preliminary data.</text>
</comment>
<proteinExistence type="inferred from homology"/>
<dbReference type="PANTHER" id="PTHR30614:SF41">
    <property type="entry name" value="INNER MEMBRANE AMINO-ACID ABC TRANSPORTER PERMEASE PROTEIN YHDY"/>
    <property type="match status" value="1"/>
</dbReference>
<feature type="transmembrane region" description="Helical" evidence="5">
    <location>
        <begin position="76"/>
        <end position="94"/>
    </location>
</feature>
<dbReference type="GO" id="GO:0006865">
    <property type="term" value="P:amino acid transport"/>
    <property type="evidence" value="ECO:0007669"/>
    <property type="project" value="TreeGrafter"/>
</dbReference>
<keyword evidence="8" id="KW-1185">Reference proteome</keyword>
<feature type="domain" description="ABC transmembrane type-1" evidence="6">
    <location>
        <begin position="1"/>
        <end position="95"/>
    </location>
</feature>
<dbReference type="GO" id="GO:0055085">
    <property type="term" value="P:transmembrane transport"/>
    <property type="evidence" value="ECO:0007669"/>
    <property type="project" value="InterPro"/>
</dbReference>
<sequence length="108" mass="12160">RGQYEAAEALGLSYWQKTGFIILPQALRLVIPPLVNTFIGFFKDTSLVLIIGIFDLLTAGKTAIVEPAWQGFGIEIYVTVGLIYFVFCFAMSRYSQGLEAELNRHRVR</sequence>
<dbReference type="EMBL" id="PDNU01000015">
    <property type="protein sequence ID" value="PHK95003.1"/>
    <property type="molecule type" value="Genomic_DNA"/>
</dbReference>
<evidence type="ECO:0000256" key="1">
    <source>
        <dbReference type="ARBA" id="ARBA00004651"/>
    </source>
</evidence>
<dbReference type="OrthoDB" id="7341446at2"/>
<dbReference type="PROSITE" id="PS50928">
    <property type="entry name" value="ABC_TM1"/>
    <property type="match status" value="1"/>
</dbReference>
<evidence type="ECO:0000256" key="5">
    <source>
        <dbReference type="RuleBase" id="RU363032"/>
    </source>
</evidence>
<dbReference type="Gene3D" id="1.10.3720.10">
    <property type="entry name" value="MetI-like"/>
    <property type="match status" value="1"/>
</dbReference>
<comment type="similarity">
    <text evidence="5">Belongs to the binding-protein-dependent transport system permease family.</text>
</comment>
<organism evidence="7 8">
    <name type="scientific">Teichococcus rhizosphaerae</name>
    <dbReference type="NCBI Taxonomy" id="1335062"/>
    <lineage>
        <taxon>Bacteria</taxon>
        <taxon>Pseudomonadati</taxon>
        <taxon>Pseudomonadota</taxon>
        <taxon>Alphaproteobacteria</taxon>
        <taxon>Acetobacterales</taxon>
        <taxon>Roseomonadaceae</taxon>
        <taxon>Roseomonas</taxon>
    </lineage>
</organism>
<keyword evidence="3 5" id="KW-1133">Transmembrane helix</keyword>
<evidence type="ECO:0000259" key="6">
    <source>
        <dbReference type="PROSITE" id="PS50928"/>
    </source>
</evidence>
<dbReference type="Pfam" id="PF00528">
    <property type="entry name" value="BPD_transp_1"/>
    <property type="match status" value="1"/>
</dbReference>
<feature type="transmembrane region" description="Helical" evidence="5">
    <location>
        <begin position="20"/>
        <end position="39"/>
    </location>
</feature>
<protein>
    <submittedName>
        <fullName evidence="7">Amino acid ABC transporter permease</fullName>
    </submittedName>
</protein>
<dbReference type="CDD" id="cd06261">
    <property type="entry name" value="TM_PBP2"/>
    <property type="match status" value="1"/>
</dbReference>